<dbReference type="PANTHER" id="PTHR34512:SF30">
    <property type="entry name" value="OUTER MEMBRANE PROTEIN ASSEMBLY FACTOR BAMB"/>
    <property type="match status" value="1"/>
</dbReference>
<dbReference type="SMART" id="SM00564">
    <property type="entry name" value="PQQ"/>
    <property type="match status" value="5"/>
</dbReference>
<gene>
    <name evidence="2" type="ORF">EXY23_17325</name>
</gene>
<dbReference type="PROSITE" id="PS51257">
    <property type="entry name" value="PROKAR_LIPOPROTEIN"/>
    <property type="match status" value="1"/>
</dbReference>
<evidence type="ECO:0000313" key="3">
    <source>
        <dbReference type="Proteomes" id="UP000295023"/>
    </source>
</evidence>
<dbReference type="SUPFAM" id="SSF50998">
    <property type="entry name" value="Quinoprotein alcohol dehydrogenase-like"/>
    <property type="match status" value="1"/>
</dbReference>
<proteinExistence type="predicted"/>
<dbReference type="InterPro" id="IPR018391">
    <property type="entry name" value="PQQ_b-propeller_rpt"/>
</dbReference>
<comment type="caution">
    <text evidence="2">The sequence shown here is derived from an EMBL/GenBank/DDBJ whole genome shotgun (WGS) entry which is preliminary data.</text>
</comment>
<accession>A0A4R4DD64</accession>
<dbReference type="InterPro" id="IPR015943">
    <property type="entry name" value="WD40/YVTN_repeat-like_dom_sf"/>
</dbReference>
<protein>
    <submittedName>
        <fullName evidence="2">Dehydrogenase</fullName>
    </submittedName>
</protein>
<dbReference type="InterPro" id="IPR011047">
    <property type="entry name" value="Quinoprotein_ADH-like_sf"/>
</dbReference>
<dbReference type="Pfam" id="PF13360">
    <property type="entry name" value="PQQ_2"/>
    <property type="match status" value="2"/>
</dbReference>
<dbReference type="OrthoDB" id="5290752at2"/>
<reference evidence="2 3" key="1">
    <citation type="submission" date="2019-03" db="EMBL/GenBank/DDBJ databases">
        <title>Paracraurococcus aquatilis NE82 genome sequence.</title>
        <authorList>
            <person name="Zhao Y."/>
            <person name="Du Z."/>
        </authorList>
    </citation>
    <scope>NUCLEOTIDE SEQUENCE [LARGE SCALE GENOMIC DNA]</scope>
    <source>
        <strain evidence="2 3">NE82</strain>
    </source>
</reference>
<keyword evidence="3" id="KW-1185">Reference proteome</keyword>
<sequence length="456" mass="47052">MRGDPMRAVTRRAALLGGVGLALSGCDSVTDTFDRWFGESKVPLRGDRKPVLATERGLGVDEGFDRAVTLPPATAMPNWPQAGGVPSHAPGHPALGPGLRQLWSRSAGTGGAYRRRLVGPPVLADGTLFVADAVGRVTAMDAASGRERWSFDSRPEDDRQGALGAGLAHEGGVLYVVTGLAEAMALDAATGAPGWRVPLPAPARGAPTVAGGRLFVPTIENHLVALSAANGDKLWTHRAQPVTTMMLGLPAPAVEGEVVVAGFASGELVALRAQDGKLSWSEALSSSRGGGMADIAAITALPVIDRGRVFAAGLGGLAISIDLRSGRRLWERDVAVAETPWVAGDWLFLVTSDANLACIGREDGRVRWASALARYGNPAKRRDPITWGPPVVAGGRILIAGSHERLLELSPADGSTLSETRLPSGATLAPAVAGGILYVLTDGGDVVAFQGSGPAA</sequence>
<dbReference type="EMBL" id="SKBM01000017">
    <property type="protein sequence ID" value="TCZ57946.1"/>
    <property type="molecule type" value="Genomic_DNA"/>
</dbReference>
<evidence type="ECO:0000313" key="2">
    <source>
        <dbReference type="EMBL" id="TCZ57946.1"/>
    </source>
</evidence>
<organism evidence="2 3">
    <name type="scientific">Roseicella aquatilis</name>
    <dbReference type="NCBI Taxonomy" id="2527868"/>
    <lineage>
        <taxon>Bacteria</taxon>
        <taxon>Pseudomonadati</taxon>
        <taxon>Pseudomonadota</taxon>
        <taxon>Alphaproteobacteria</taxon>
        <taxon>Acetobacterales</taxon>
        <taxon>Roseomonadaceae</taxon>
        <taxon>Roseicella</taxon>
    </lineage>
</organism>
<dbReference type="PANTHER" id="PTHR34512">
    <property type="entry name" value="CELL SURFACE PROTEIN"/>
    <property type="match status" value="1"/>
</dbReference>
<evidence type="ECO:0000259" key="1">
    <source>
        <dbReference type="Pfam" id="PF13360"/>
    </source>
</evidence>
<dbReference type="Proteomes" id="UP000295023">
    <property type="component" value="Unassembled WGS sequence"/>
</dbReference>
<name>A0A4R4DD64_9PROT</name>
<dbReference type="InterPro" id="IPR002372">
    <property type="entry name" value="PQQ_rpt_dom"/>
</dbReference>
<dbReference type="Gene3D" id="2.130.10.10">
    <property type="entry name" value="YVTN repeat-like/Quinoprotein amine dehydrogenase"/>
    <property type="match status" value="1"/>
</dbReference>
<feature type="domain" description="Pyrrolo-quinoline quinone repeat" evidence="1">
    <location>
        <begin position="135"/>
        <end position="369"/>
    </location>
</feature>
<dbReference type="AlphaFoldDB" id="A0A4R4DD64"/>
<feature type="domain" description="Pyrrolo-quinoline quinone repeat" evidence="1">
    <location>
        <begin position="384"/>
        <end position="450"/>
    </location>
</feature>